<evidence type="ECO:0000256" key="2">
    <source>
        <dbReference type="SAM" id="SignalP"/>
    </source>
</evidence>
<organism evidence="6 7">
    <name type="scientific">Rubripirellula reticaptiva</name>
    <dbReference type="NCBI Taxonomy" id="2528013"/>
    <lineage>
        <taxon>Bacteria</taxon>
        <taxon>Pseudomonadati</taxon>
        <taxon>Planctomycetota</taxon>
        <taxon>Planctomycetia</taxon>
        <taxon>Pirellulales</taxon>
        <taxon>Pirellulaceae</taxon>
        <taxon>Rubripirellula</taxon>
    </lineage>
</organism>
<dbReference type="EMBL" id="SJPX01000004">
    <property type="protein sequence ID" value="TWU49552.1"/>
    <property type="molecule type" value="Genomic_DNA"/>
</dbReference>
<dbReference type="PANTHER" id="PTHR35889">
    <property type="entry name" value="CYCLOINULO-OLIGOSACCHARIDE FRUCTANOTRANSFERASE-RELATED"/>
    <property type="match status" value="1"/>
</dbReference>
<feature type="signal peptide" evidence="2">
    <location>
        <begin position="1"/>
        <end position="17"/>
    </location>
</feature>
<dbReference type="InterPro" id="IPR022655">
    <property type="entry name" value="DUF1553"/>
</dbReference>
<name>A0A5C6EKD2_9BACT</name>
<feature type="domain" description="DUF1549" evidence="3">
    <location>
        <begin position="168"/>
        <end position="372"/>
    </location>
</feature>
<comment type="caution">
    <text evidence="6">The sequence shown here is derived from an EMBL/GenBank/DDBJ whole genome shotgun (WGS) entry which is preliminary data.</text>
</comment>
<feature type="chain" id="PRO_5022873887" evidence="2">
    <location>
        <begin position="18"/>
        <end position="805"/>
    </location>
</feature>
<proteinExistence type="predicted"/>
<feature type="domain" description="DUF1553" evidence="4">
    <location>
        <begin position="539"/>
        <end position="774"/>
    </location>
</feature>
<dbReference type="Pfam" id="PF07583">
    <property type="entry name" value="PSCyt2"/>
    <property type="match status" value="1"/>
</dbReference>
<dbReference type="Pfam" id="PF07587">
    <property type="entry name" value="PSD1"/>
    <property type="match status" value="1"/>
</dbReference>
<feature type="region of interest" description="Disordered" evidence="1">
    <location>
        <begin position="519"/>
        <end position="540"/>
    </location>
</feature>
<feature type="domain" description="Cytochrome C Planctomycete-type" evidence="5">
    <location>
        <begin position="43"/>
        <end position="98"/>
    </location>
</feature>
<reference evidence="6 7" key="1">
    <citation type="submission" date="2019-02" db="EMBL/GenBank/DDBJ databases">
        <title>Deep-cultivation of Planctomycetes and their phenomic and genomic characterization uncovers novel biology.</title>
        <authorList>
            <person name="Wiegand S."/>
            <person name="Jogler M."/>
            <person name="Boedeker C."/>
            <person name="Pinto D."/>
            <person name="Vollmers J."/>
            <person name="Rivas-Marin E."/>
            <person name="Kohn T."/>
            <person name="Peeters S.H."/>
            <person name="Heuer A."/>
            <person name="Rast P."/>
            <person name="Oberbeckmann S."/>
            <person name="Bunk B."/>
            <person name="Jeske O."/>
            <person name="Meyerdierks A."/>
            <person name="Storesund J.E."/>
            <person name="Kallscheuer N."/>
            <person name="Luecker S."/>
            <person name="Lage O.M."/>
            <person name="Pohl T."/>
            <person name="Merkel B.J."/>
            <person name="Hornburger P."/>
            <person name="Mueller R.-W."/>
            <person name="Bruemmer F."/>
            <person name="Labrenz M."/>
            <person name="Spormann A.M."/>
            <person name="Op Den Camp H."/>
            <person name="Overmann J."/>
            <person name="Amann R."/>
            <person name="Jetten M.S.M."/>
            <person name="Mascher T."/>
            <person name="Medema M.H."/>
            <person name="Devos D.P."/>
            <person name="Kaster A.-K."/>
            <person name="Ovreas L."/>
            <person name="Rohde M."/>
            <person name="Galperin M.Y."/>
            <person name="Jogler C."/>
        </authorList>
    </citation>
    <scope>NUCLEOTIDE SEQUENCE [LARGE SCALE GENOMIC DNA]</scope>
    <source>
        <strain evidence="6 7">Poly59</strain>
    </source>
</reference>
<gene>
    <name evidence="6" type="ORF">Poly59_41690</name>
</gene>
<dbReference type="InterPro" id="IPR011429">
    <property type="entry name" value="Cyt_c_Planctomycete-type"/>
</dbReference>
<dbReference type="Proteomes" id="UP000317977">
    <property type="component" value="Unassembled WGS sequence"/>
</dbReference>
<keyword evidence="7" id="KW-1185">Reference proteome</keyword>
<evidence type="ECO:0000256" key="1">
    <source>
        <dbReference type="SAM" id="MobiDB-lite"/>
    </source>
</evidence>
<sequence precursor="true">MVVAVLCAFPFSILANAESKAETSEQSMRFFESRIRPILIDRCYECHSGESKEGGLRLDQHDSISVGGDSGAAAIAGDPDSSLLMAAIRYDGLEMPPDQPLSDAEKADFATWIRQGAFWPIAKTASSIPGGPGSDETDPASDQGWASHPIATGPLPDPVPGIRSPTVIDRYIDAGLHSAGLHRAPTADRIRLIRRLSYDLLGVPPSPESIDRFVADRRPNAYVRLVDSMFADPAYGTRMARLWLDLVRYAESDGWRADAYRPQAWRYRDFVAGAFNDKMPYDEFVSLQIAGDEISPGDDRALAAVGFLRLGIFEYNQRDAEGQWQNIVDEMTDVTADVFLATGLACAKCHDHKFDPIPRSDYFRLRSVFEPVVFVDRAIPTAVPEQENEVNDLLAELSSVEGEEVRKMSDAHAERFPADVLSAYRKSPSERNSYEHQLAYLVARQVFEEGLQDGKVKSALGPERYKRRGEILHRLSELGANPYTLDVMISVADATGPTRPTRLPGRSQGSEFQPGIPQWFGGQDLEPTPPAESPQSSGRRSALAAWITSPDNPVTARVMVNRLWQYHFGQGIVRSPNDFGSLGEQPTHPQLLDHLASRFIDSGWSIQSIQREIVTSETYKQSAVNPDAESAMDIDAGNRLIWHHPVRRLDAEQYRDSLLIAMNSLIDEVGGPGPSGTQGRRSIYLRRFRNKSDEMLATLDAPPGVVGTARRDVTTTAPQSLMMMNNPRILSVAKSFSARVRKDVQGIAPEQRSDAFIDRAHRILTGVAPDDEVRHWLSPLVQSGEDGEVNVCHVLLNSNAFLFVE</sequence>
<dbReference type="Pfam" id="PF07635">
    <property type="entry name" value="PSCyt1"/>
    <property type="match status" value="1"/>
</dbReference>
<dbReference type="PANTHER" id="PTHR35889:SF3">
    <property type="entry name" value="F-BOX DOMAIN-CONTAINING PROTEIN"/>
    <property type="match status" value="1"/>
</dbReference>
<evidence type="ECO:0000259" key="5">
    <source>
        <dbReference type="Pfam" id="PF07635"/>
    </source>
</evidence>
<dbReference type="AlphaFoldDB" id="A0A5C6EKD2"/>
<evidence type="ECO:0000259" key="3">
    <source>
        <dbReference type="Pfam" id="PF07583"/>
    </source>
</evidence>
<evidence type="ECO:0000313" key="6">
    <source>
        <dbReference type="EMBL" id="TWU49552.1"/>
    </source>
</evidence>
<evidence type="ECO:0000259" key="4">
    <source>
        <dbReference type="Pfam" id="PF07587"/>
    </source>
</evidence>
<feature type="region of interest" description="Disordered" evidence="1">
    <location>
        <begin position="124"/>
        <end position="159"/>
    </location>
</feature>
<protein>
    <submittedName>
        <fullName evidence="6">Planctomycete cytochrome C</fullName>
    </submittedName>
</protein>
<dbReference type="InterPro" id="IPR011444">
    <property type="entry name" value="DUF1549"/>
</dbReference>
<keyword evidence="2" id="KW-0732">Signal</keyword>
<evidence type="ECO:0000313" key="7">
    <source>
        <dbReference type="Proteomes" id="UP000317977"/>
    </source>
</evidence>
<accession>A0A5C6EKD2</accession>